<dbReference type="InterPro" id="IPR033248">
    <property type="entry name" value="Transketolase_C"/>
</dbReference>
<dbReference type="GO" id="GO:0016491">
    <property type="term" value="F:oxidoreductase activity"/>
    <property type="evidence" value="ECO:0007669"/>
    <property type="project" value="UniProtKB-KW"/>
</dbReference>
<feature type="domain" description="Transketolase-like pyrimidine-binding" evidence="7">
    <location>
        <begin position="5"/>
        <end position="180"/>
    </location>
</feature>
<name>A0A377HMX3_GRIHO</name>
<organism evidence="8 9">
    <name type="scientific">Grimontia hollisae</name>
    <name type="common">Vibrio hollisae</name>
    <dbReference type="NCBI Taxonomy" id="673"/>
    <lineage>
        <taxon>Bacteria</taxon>
        <taxon>Pseudomonadati</taxon>
        <taxon>Pseudomonadota</taxon>
        <taxon>Gammaproteobacteria</taxon>
        <taxon>Vibrionales</taxon>
        <taxon>Vibrionaceae</taxon>
        <taxon>Grimontia</taxon>
    </lineage>
</organism>
<dbReference type="SUPFAM" id="SSF52518">
    <property type="entry name" value="Thiamin diphosphate-binding fold (THDP-binding)"/>
    <property type="match status" value="1"/>
</dbReference>
<dbReference type="FunFam" id="3.40.50.970:FF:000001">
    <property type="entry name" value="Pyruvate dehydrogenase E1 beta subunit"/>
    <property type="match status" value="1"/>
</dbReference>
<dbReference type="Proteomes" id="UP000254512">
    <property type="component" value="Unassembled WGS sequence"/>
</dbReference>
<dbReference type="EMBL" id="UGHD01000002">
    <property type="protein sequence ID" value="STO57578.1"/>
    <property type="molecule type" value="Genomic_DNA"/>
</dbReference>
<evidence type="ECO:0000256" key="4">
    <source>
        <dbReference type="ARBA" id="ARBA00023052"/>
    </source>
</evidence>
<sequence>MAQLMSYREAVAAGIAQELRRDEDVVFLGEDVAAAGGVFKATVGLFEEFGPDRVRDTPISEQAILGAAMGAAMTGLKPIAEIMFSDFLAVCWDMVANEMAKARYMTDGQVKVPLVIRTANGAGSRFGAQHSQSLENWAMMIPGIKVVAPSNPADAKGLLAAAVRDPDPVIVFEHKSLYAMKGEVPDDDHVVELGKANMIRKGKDVTIVALAAMVPRALKAAEILADEAGIDCSVIDLRTLVPLDTKTILDDVANTSRLVTVEENPQLCGWGSEIVSIVSKECFFELDAPPTRITTPHIPLPAADNLEDHVIPSVERIVAEVWEAVKV</sequence>
<keyword evidence="3 8" id="KW-0560">Oxidoreductase</keyword>
<dbReference type="FunFam" id="3.40.50.920:FF:000001">
    <property type="entry name" value="Pyruvate dehydrogenase E1 beta subunit"/>
    <property type="match status" value="1"/>
</dbReference>
<dbReference type="PANTHER" id="PTHR43257:SF2">
    <property type="entry name" value="PYRUVATE DEHYDROGENASE E1 COMPONENT SUBUNIT BETA"/>
    <property type="match status" value="1"/>
</dbReference>
<dbReference type="InterPro" id="IPR029061">
    <property type="entry name" value="THDP-binding"/>
</dbReference>
<dbReference type="InterPro" id="IPR009014">
    <property type="entry name" value="Transketo_C/PFOR_II"/>
</dbReference>
<proteinExistence type="predicted"/>
<evidence type="ECO:0000256" key="1">
    <source>
        <dbReference type="ARBA" id="ARBA00001964"/>
    </source>
</evidence>
<dbReference type="Gene3D" id="3.40.50.920">
    <property type="match status" value="1"/>
</dbReference>
<dbReference type="SUPFAM" id="SSF52922">
    <property type="entry name" value="TK C-terminal domain-like"/>
    <property type="match status" value="1"/>
</dbReference>
<comment type="cofactor">
    <cofactor evidence="1">
        <name>thiamine diphosphate</name>
        <dbReference type="ChEBI" id="CHEBI:58937"/>
    </cofactor>
</comment>
<dbReference type="Gene3D" id="3.40.50.970">
    <property type="match status" value="1"/>
</dbReference>
<evidence type="ECO:0000256" key="5">
    <source>
        <dbReference type="ARBA" id="ARBA00070795"/>
    </source>
</evidence>
<evidence type="ECO:0000256" key="6">
    <source>
        <dbReference type="ARBA" id="ARBA00082400"/>
    </source>
</evidence>
<dbReference type="NCBIfam" id="NF006667">
    <property type="entry name" value="PRK09212.1"/>
    <property type="match status" value="1"/>
</dbReference>
<dbReference type="STRING" id="673.AL542_16425"/>
<dbReference type="InterPro" id="IPR005475">
    <property type="entry name" value="Transketolase-like_Pyr-bd"/>
</dbReference>
<comment type="function">
    <text evidence="2">The branched-chain alpha-keto dehydrogenase complex catalyzes the overall conversion of alpha-keto acids to acyl-CoA and CO(2). It contains multiple copies of three enzymatic components: branched-chain alpha-keto acid decarboxylase (E1), lipoamide acyltransferase (E2) and lipoamide dehydrogenase (E3).</text>
</comment>
<keyword evidence="4" id="KW-0786">Thiamine pyrophosphate</keyword>
<dbReference type="SMART" id="SM00861">
    <property type="entry name" value="Transket_pyr"/>
    <property type="match status" value="1"/>
</dbReference>
<accession>A0A377HMX3</accession>
<dbReference type="Pfam" id="PF02779">
    <property type="entry name" value="Transket_pyr"/>
    <property type="match status" value="1"/>
</dbReference>
<gene>
    <name evidence="8" type="primary">bfmBAB</name>
    <name evidence="8" type="ORF">NCTC11645_01970</name>
</gene>
<evidence type="ECO:0000259" key="7">
    <source>
        <dbReference type="SMART" id="SM00861"/>
    </source>
</evidence>
<evidence type="ECO:0000256" key="3">
    <source>
        <dbReference type="ARBA" id="ARBA00023002"/>
    </source>
</evidence>
<protein>
    <recommendedName>
        <fullName evidence="5">2-oxoisovalerate dehydrogenase subunit beta</fullName>
    </recommendedName>
    <alternativeName>
        <fullName evidence="6">Branched-chain alpha-keto acid dehydrogenase E1 component beta chain</fullName>
    </alternativeName>
</protein>
<dbReference type="CDD" id="cd07036">
    <property type="entry name" value="TPP_PYR_E1-PDHc-beta_like"/>
    <property type="match status" value="1"/>
</dbReference>
<evidence type="ECO:0000313" key="8">
    <source>
        <dbReference type="EMBL" id="STO57578.1"/>
    </source>
</evidence>
<dbReference type="PANTHER" id="PTHR43257">
    <property type="entry name" value="PYRUVATE DEHYDROGENASE E1 COMPONENT BETA SUBUNIT"/>
    <property type="match status" value="1"/>
</dbReference>
<reference evidence="8 9" key="1">
    <citation type="submission" date="2018-06" db="EMBL/GenBank/DDBJ databases">
        <authorList>
            <consortium name="Pathogen Informatics"/>
            <person name="Doyle S."/>
        </authorList>
    </citation>
    <scope>NUCLEOTIDE SEQUENCE [LARGE SCALE GENOMIC DNA]</scope>
    <source>
        <strain evidence="8 9">NCTC11645</strain>
    </source>
</reference>
<dbReference type="Pfam" id="PF02780">
    <property type="entry name" value="Transketolase_C"/>
    <property type="match status" value="1"/>
</dbReference>
<evidence type="ECO:0000313" key="9">
    <source>
        <dbReference type="Proteomes" id="UP000254512"/>
    </source>
</evidence>
<dbReference type="RefSeq" id="WP_181816852.1">
    <property type="nucleotide sequence ID" value="NZ_CABMOB010000001.1"/>
</dbReference>
<evidence type="ECO:0000256" key="2">
    <source>
        <dbReference type="ARBA" id="ARBA00002859"/>
    </source>
</evidence>
<dbReference type="AlphaFoldDB" id="A0A377HMX3"/>